<keyword evidence="2" id="KW-1185">Reference proteome</keyword>
<comment type="caution">
    <text evidence="1">The sequence shown here is derived from an EMBL/GenBank/DDBJ whole genome shotgun (WGS) entry which is preliminary data.</text>
</comment>
<organism evidence="1 2">
    <name type="scientific">Gossypium klotzschianum</name>
    <dbReference type="NCBI Taxonomy" id="34286"/>
    <lineage>
        <taxon>Eukaryota</taxon>
        <taxon>Viridiplantae</taxon>
        <taxon>Streptophyta</taxon>
        <taxon>Embryophyta</taxon>
        <taxon>Tracheophyta</taxon>
        <taxon>Spermatophyta</taxon>
        <taxon>Magnoliopsida</taxon>
        <taxon>eudicotyledons</taxon>
        <taxon>Gunneridae</taxon>
        <taxon>Pentapetalae</taxon>
        <taxon>rosids</taxon>
        <taxon>malvids</taxon>
        <taxon>Malvales</taxon>
        <taxon>Malvaceae</taxon>
        <taxon>Malvoideae</taxon>
        <taxon>Gossypium</taxon>
    </lineage>
</organism>
<gene>
    <name evidence="1" type="ORF">Goklo_013748</name>
</gene>
<sequence length="30" mass="3509">MARERKCSFSLGYSWEQIQWRRGGASSSED</sequence>
<name>A0A7J8U5K3_9ROSI</name>
<dbReference type="AlphaFoldDB" id="A0A7J8U5K3"/>
<evidence type="ECO:0000313" key="1">
    <source>
        <dbReference type="EMBL" id="MBA0645685.1"/>
    </source>
</evidence>
<protein>
    <submittedName>
        <fullName evidence="1">Uncharacterized protein</fullName>
    </submittedName>
</protein>
<dbReference type="EMBL" id="JABFAB010000004">
    <property type="protein sequence ID" value="MBA0645685.1"/>
    <property type="molecule type" value="Genomic_DNA"/>
</dbReference>
<proteinExistence type="predicted"/>
<evidence type="ECO:0000313" key="2">
    <source>
        <dbReference type="Proteomes" id="UP000593573"/>
    </source>
</evidence>
<reference evidence="1 2" key="1">
    <citation type="journal article" date="2019" name="Genome Biol. Evol.">
        <title>Insights into the evolution of the New World diploid cottons (Gossypium, subgenus Houzingenia) based on genome sequencing.</title>
        <authorList>
            <person name="Grover C.E."/>
            <person name="Arick M.A. 2nd"/>
            <person name="Thrash A."/>
            <person name="Conover J.L."/>
            <person name="Sanders W.S."/>
            <person name="Peterson D.G."/>
            <person name="Frelichowski J.E."/>
            <person name="Scheffler J.A."/>
            <person name="Scheffler B.E."/>
            <person name="Wendel J.F."/>
        </authorList>
    </citation>
    <scope>NUCLEOTIDE SEQUENCE [LARGE SCALE GENOMIC DNA]</scope>
    <source>
        <strain evidence="1">57</strain>
        <tissue evidence="1">Leaf</tissue>
    </source>
</reference>
<dbReference type="Proteomes" id="UP000593573">
    <property type="component" value="Unassembled WGS sequence"/>
</dbReference>
<accession>A0A7J8U5K3</accession>